<evidence type="ECO:0000256" key="1">
    <source>
        <dbReference type="SAM" id="MobiDB-lite"/>
    </source>
</evidence>
<evidence type="ECO:0000259" key="2">
    <source>
        <dbReference type="SMART" id="SM00858"/>
    </source>
</evidence>
<gene>
    <name evidence="3" type="primary">cpaB</name>
    <name evidence="3" type="ORF">HJG40_14605</name>
</gene>
<dbReference type="CDD" id="cd11614">
    <property type="entry name" value="SAF_CpaB_FlgA_like"/>
    <property type="match status" value="1"/>
</dbReference>
<sequence length="324" mass="33440">MGNKAKIAIAILVLLAVILGVAAYVISMPSPSVQRPAKSTASSTSTTPAGVAVVVASKPVMAGKPIPANALKVLHYPEFPTGAYHQTRSVIGQVPTTDIGAGVPVLHTNMVSGLATQVPEGDLAMAIHVNEEIAVGDHLHPGDFVDVFTTLPGNEGQMHGGWPTQSRLLLAGLRVLAVGPQTVSHSVDQAQPGQDNAVVNGQANGQQAQPPSTVVLQVPVAASATLALASAQGHLLLALRNPKSSGMPDVQDFPVPTPALIPSKIPVNQRKDALQKPENRAFAGLTLPGLAGKSKAEAQAMRPLPPPPPMMQLYDGAQKTAVPY</sequence>
<keyword evidence="4" id="KW-1185">Reference proteome</keyword>
<comment type="caution">
    <text evidence="3">The sequence shown here is derived from an EMBL/GenBank/DDBJ whole genome shotgun (WGS) entry which is preliminary data.</text>
</comment>
<dbReference type="RefSeq" id="WP_215864848.1">
    <property type="nucleotide sequence ID" value="NZ_JABELD010000167.1"/>
</dbReference>
<name>A0ABS5ZUZ0_9PROT</name>
<reference evidence="3 4" key="1">
    <citation type="journal article" date="2021" name="ISME J.">
        <title>Genomic evolution of the class Acidithiobacillia: deep-branching Proteobacteria living in extreme acidic conditions.</title>
        <authorList>
            <person name="Moya-Beltran A."/>
            <person name="Beard S."/>
            <person name="Rojas-Villalobos C."/>
            <person name="Issotta F."/>
            <person name="Gallardo Y."/>
            <person name="Ulloa R."/>
            <person name="Giaveno A."/>
            <person name="Degli Esposti M."/>
            <person name="Johnson D.B."/>
            <person name="Quatrini R."/>
        </authorList>
    </citation>
    <scope>NUCLEOTIDE SEQUENCE [LARGE SCALE GENOMIC DNA]</scope>
    <source>
        <strain evidence="3 4">ATCC 19703</strain>
    </source>
</reference>
<dbReference type="SMART" id="SM00858">
    <property type="entry name" value="SAF"/>
    <property type="match status" value="1"/>
</dbReference>
<dbReference type="Proteomes" id="UP001197028">
    <property type="component" value="Unassembled WGS sequence"/>
</dbReference>
<proteinExistence type="predicted"/>
<evidence type="ECO:0000313" key="4">
    <source>
        <dbReference type="Proteomes" id="UP001197028"/>
    </source>
</evidence>
<accession>A0ABS5ZUZ0</accession>
<dbReference type="InterPro" id="IPR013974">
    <property type="entry name" value="SAF"/>
</dbReference>
<protein>
    <submittedName>
        <fullName evidence="3">Flp pilus assembly protein CpaB</fullName>
    </submittedName>
</protein>
<dbReference type="EMBL" id="JABELD010000167">
    <property type="protein sequence ID" value="MBU2739982.1"/>
    <property type="molecule type" value="Genomic_DNA"/>
</dbReference>
<dbReference type="InterPro" id="IPR031571">
    <property type="entry name" value="RcpC_dom"/>
</dbReference>
<evidence type="ECO:0000313" key="3">
    <source>
        <dbReference type="EMBL" id="MBU2739982.1"/>
    </source>
</evidence>
<dbReference type="Pfam" id="PF16976">
    <property type="entry name" value="RcpC"/>
    <property type="match status" value="1"/>
</dbReference>
<dbReference type="NCBIfam" id="TIGR03177">
    <property type="entry name" value="pilus_cpaB"/>
    <property type="match status" value="1"/>
</dbReference>
<feature type="domain" description="SAF" evidence="2">
    <location>
        <begin position="51"/>
        <end position="111"/>
    </location>
</feature>
<feature type="region of interest" description="Disordered" evidence="1">
    <location>
        <begin position="293"/>
        <end position="324"/>
    </location>
</feature>
<organism evidence="3 4">
    <name type="scientific">Acidithiobacillus concretivorus</name>
    <dbReference type="NCBI Taxonomy" id="3063952"/>
    <lineage>
        <taxon>Bacteria</taxon>
        <taxon>Pseudomonadati</taxon>
        <taxon>Pseudomonadota</taxon>
        <taxon>Acidithiobacillia</taxon>
        <taxon>Acidithiobacillales</taxon>
        <taxon>Acidithiobacillaceae</taxon>
        <taxon>Acidithiobacillus</taxon>
    </lineage>
</organism>
<dbReference type="InterPro" id="IPR017592">
    <property type="entry name" value="Pilus_assmbl_Flp-typ_CpaB"/>
</dbReference>